<dbReference type="PANTHER" id="PTHR43098:SF3">
    <property type="entry name" value="L-ORNITHINE N(5)-MONOOXYGENASE-RELATED"/>
    <property type="match status" value="1"/>
</dbReference>
<evidence type="ECO:0000256" key="1">
    <source>
        <dbReference type="ARBA" id="ARBA00001974"/>
    </source>
</evidence>
<dbReference type="InterPro" id="IPR036188">
    <property type="entry name" value="FAD/NAD-bd_sf"/>
</dbReference>
<keyword evidence="3" id="KW-0285">Flavoprotein</keyword>
<comment type="caution">
    <text evidence="8">The sequence shown here is derived from an EMBL/GenBank/DDBJ whole genome shotgun (WGS) entry which is preliminary data.</text>
</comment>
<keyword evidence="9" id="KW-1185">Reference proteome</keyword>
<keyword evidence="6" id="KW-0560">Oxidoreductase</keyword>
<evidence type="ECO:0000256" key="3">
    <source>
        <dbReference type="ARBA" id="ARBA00022630"/>
    </source>
</evidence>
<evidence type="ECO:0000256" key="5">
    <source>
        <dbReference type="ARBA" id="ARBA00022857"/>
    </source>
</evidence>
<name>A0AB37U7S9_9CYAN</name>
<accession>A0AB37U7S9</accession>
<protein>
    <submittedName>
        <fullName evidence="8">Cyclohexanone monooxygenase</fullName>
    </submittedName>
</protein>
<gene>
    <name evidence="8" type="ORF">DSM107010_71080</name>
</gene>
<evidence type="ECO:0000256" key="2">
    <source>
        <dbReference type="ARBA" id="ARBA00010139"/>
    </source>
</evidence>
<dbReference type="Gene3D" id="3.50.50.60">
    <property type="entry name" value="FAD/NAD(P)-binding domain"/>
    <property type="match status" value="2"/>
</dbReference>
<sequence>MAEVKLTPMETNQEPSGEFDVAIVGAGFAGLYMLHRLRELGLSARVFEAGSGVGGTWFWNRYPGARCDVESMEYSYQFSDELQQEWVWTERYASQPEILRYLNHVADRFDLRRDIQLNTRVLAATFNETVGHWIVETSAGNRVTAQFCVMATGCLSSTNTPNFKGRDRFTGLSYHTGNWPHEGVDFNGKRVGVIGTGSSAIQSIPLIAQQASHLFVFQRTPAYTVPAHNSLLDSEVQREVKANYANFRARNKLLPFGINILHNEVSALVTPPQERRREYEQRWAQGGLPFLGAFADLLFSMEANDTAAEFIQGKIREIVDDPAIAEKLSPRTVVGCKRLCVDTGYYQTFNRSNVTLIDVSSSPIEEITKRGLTVKGKEYELDAIVFATGYDAMTGSLLKIDIRGKGGRALKQAWAEGPRTYLGLATVGFPNLFTITGPGSPSVLTNMIPSIEQHVEWIADCIFYVRDRGFACIEPTLAAQGAWVNHVNEVAGATLFPRCNSWYLGANIPSKPRVFMPYLGFPPYVEKCDDVAAKGYEGFVLIRGNDDERQATLPRANASNECKTIANECLGLKNLGRTQLRTT</sequence>
<reference evidence="8 9" key="1">
    <citation type="journal article" date="2019" name="Genome Biol. Evol.">
        <title>Day and night: Metabolic profiles and evolutionary relationships of six axenic non-marine cyanobacteria.</title>
        <authorList>
            <person name="Will S.E."/>
            <person name="Henke P."/>
            <person name="Boedeker C."/>
            <person name="Huang S."/>
            <person name="Brinkmann H."/>
            <person name="Rohde M."/>
            <person name="Jarek M."/>
            <person name="Friedl T."/>
            <person name="Seufert S."/>
            <person name="Schumacher M."/>
            <person name="Overmann J."/>
            <person name="Neumann-Schaal M."/>
            <person name="Petersen J."/>
        </authorList>
    </citation>
    <scope>NUCLEOTIDE SEQUENCE [LARGE SCALE GENOMIC DNA]</scope>
    <source>
        <strain evidence="8 9">SAG 39.79</strain>
    </source>
</reference>
<dbReference type="EMBL" id="RSCK01000188">
    <property type="protein sequence ID" value="RUS95853.1"/>
    <property type="molecule type" value="Genomic_DNA"/>
</dbReference>
<evidence type="ECO:0000256" key="4">
    <source>
        <dbReference type="ARBA" id="ARBA00022827"/>
    </source>
</evidence>
<comment type="similarity">
    <text evidence="2">Belongs to the FAD-binding monooxygenase family.</text>
</comment>
<organism evidence="8 9">
    <name type="scientific">Chroococcidiopsis cubana SAG 39.79</name>
    <dbReference type="NCBI Taxonomy" id="388085"/>
    <lineage>
        <taxon>Bacteria</taxon>
        <taxon>Bacillati</taxon>
        <taxon>Cyanobacteriota</taxon>
        <taxon>Cyanophyceae</taxon>
        <taxon>Chroococcidiopsidales</taxon>
        <taxon>Chroococcidiopsidaceae</taxon>
        <taxon>Chroococcidiopsis</taxon>
    </lineage>
</organism>
<keyword evidence="7 8" id="KW-0503">Monooxygenase</keyword>
<dbReference type="InterPro" id="IPR050775">
    <property type="entry name" value="FAD-binding_Monooxygenases"/>
</dbReference>
<dbReference type="AlphaFoldDB" id="A0AB37U7S9"/>
<keyword evidence="4" id="KW-0274">FAD</keyword>
<dbReference type="GO" id="GO:0016709">
    <property type="term" value="F:oxidoreductase activity, acting on paired donors, with incorporation or reduction of molecular oxygen, NAD(P)H as one donor, and incorporation of one atom of oxygen"/>
    <property type="evidence" value="ECO:0007669"/>
    <property type="project" value="UniProtKB-ARBA"/>
</dbReference>
<evidence type="ECO:0000313" key="9">
    <source>
        <dbReference type="Proteomes" id="UP000282574"/>
    </source>
</evidence>
<comment type="cofactor">
    <cofactor evidence="1">
        <name>FAD</name>
        <dbReference type="ChEBI" id="CHEBI:57692"/>
    </cofactor>
</comment>
<evidence type="ECO:0000313" key="8">
    <source>
        <dbReference type="EMBL" id="RUS95853.1"/>
    </source>
</evidence>
<dbReference type="Pfam" id="PF13738">
    <property type="entry name" value="Pyr_redox_3"/>
    <property type="match status" value="1"/>
</dbReference>
<evidence type="ECO:0000256" key="7">
    <source>
        <dbReference type="ARBA" id="ARBA00023033"/>
    </source>
</evidence>
<dbReference type="Proteomes" id="UP000282574">
    <property type="component" value="Unassembled WGS sequence"/>
</dbReference>
<evidence type="ECO:0000256" key="6">
    <source>
        <dbReference type="ARBA" id="ARBA00023002"/>
    </source>
</evidence>
<dbReference type="PANTHER" id="PTHR43098">
    <property type="entry name" value="L-ORNITHINE N(5)-MONOOXYGENASE-RELATED"/>
    <property type="match status" value="1"/>
</dbReference>
<keyword evidence="5" id="KW-0521">NADP</keyword>
<proteinExistence type="inferred from homology"/>
<dbReference type="SUPFAM" id="SSF51905">
    <property type="entry name" value="FAD/NAD(P)-binding domain"/>
    <property type="match status" value="2"/>
</dbReference>